<keyword evidence="3 7" id="KW-0863">Zinc-finger</keyword>
<evidence type="ECO:0000313" key="10">
    <source>
        <dbReference type="EMBL" id="KAG5627487.1"/>
    </source>
</evidence>
<organism evidence="10 11">
    <name type="scientific">Solanum commersonii</name>
    <name type="common">Commerson's wild potato</name>
    <name type="synonym">Commerson's nightshade</name>
    <dbReference type="NCBI Taxonomy" id="4109"/>
    <lineage>
        <taxon>Eukaryota</taxon>
        <taxon>Viridiplantae</taxon>
        <taxon>Streptophyta</taxon>
        <taxon>Embryophyta</taxon>
        <taxon>Tracheophyta</taxon>
        <taxon>Spermatophyta</taxon>
        <taxon>Magnoliopsida</taxon>
        <taxon>eudicotyledons</taxon>
        <taxon>Gunneridae</taxon>
        <taxon>Pentapetalae</taxon>
        <taxon>asterids</taxon>
        <taxon>lamiids</taxon>
        <taxon>Solanales</taxon>
        <taxon>Solanaceae</taxon>
        <taxon>Solanoideae</taxon>
        <taxon>Solaneae</taxon>
        <taxon>Solanum</taxon>
    </lineage>
</organism>
<comment type="caution">
    <text evidence="10">The sequence shown here is derived from an EMBL/GenBank/DDBJ whole genome shotgun (WGS) entry which is preliminary data.</text>
</comment>
<dbReference type="Proteomes" id="UP000824120">
    <property type="component" value="Chromosome 2"/>
</dbReference>
<dbReference type="GO" id="GO:0017150">
    <property type="term" value="F:tRNA dihydrouridine synthase activity"/>
    <property type="evidence" value="ECO:0007669"/>
    <property type="project" value="InterPro"/>
</dbReference>
<keyword evidence="11" id="KW-1185">Reference proteome</keyword>
<dbReference type="InterPro" id="IPR013785">
    <property type="entry name" value="Aldolase_TIM"/>
</dbReference>
<evidence type="ECO:0000256" key="4">
    <source>
        <dbReference type="ARBA" id="ARBA00022833"/>
    </source>
</evidence>
<dbReference type="OrthoDB" id="1678020at2759"/>
<proteinExistence type="predicted"/>
<dbReference type="SUPFAM" id="SSF57903">
    <property type="entry name" value="FYVE/PHD zinc finger"/>
    <property type="match status" value="1"/>
</dbReference>
<keyword evidence="2" id="KW-0479">Metal-binding</keyword>
<dbReference type="EMBL" id="JACXVP010000002">
    <property type="protein sequence ID" value="KAG5627487.1"/>
    <property type="molecule type" value="Genomic_DNA"/>
</dbReference>
<dbReference type="Gene3D" id="3.30.40.10">
    <property type="entry name" value="Zinc/RING finger domain, C3HC4 (zinc finger)"/>
    <property type="match status" value="1"/>
</dbReference>
<dbReference type="PROSITE" id="PS50089">
    <property type="entry name" value="ZF_RING_2"/>
    <property type="match status" value="1"/>
</dbReference>
<accession>A0A9J6ATL6</accession>
<evidence type="ECO:0000259" key="9">
    <source>
        <dbReference type="PROSITE" id="PS50089"/>
    </source>
</evidence>
<dbReference type="CDD" id="cd15489">
    <property type="entry name" value="PHD_SF"/>
    <property type="match status" value="1"/>
</dbReference>
<dbReference type="InterPro" id="IPR019787">
    <property type="entry name" value="Znf_PHD-finger"/>
</dbReference>
<dbReference type="GO" id="GO:0008270">
    <property type="term" value="F:zinc ion binding"/>
    <property type="evidence" value="ECO:0007669"/>
    <property type="project" value="UniProtKB-KW"/>
</dbReference>
<protein>
    <submittedName>
        <fullName evidence="10">Uncharacterized protein</fullName>
    </submittedName>
</protein>
<keyword evidence="6" id="KW-0694">RNA-binding</keyword>
<dbReference type="InterPro" id="IPR013083">
    <property type="entry name" value="Znf_RING/FYVE/PHD"/>
</dbReference>
<dbReference type="PROSITE" id="PS50016">
    <property type="entry name" value="ZF_PHD_2"/>
    <property type="match status" value="1"/>
</dbReference>
<dbReference type="InterPro" id="IPR004653">
    <property type="entry name" value="DusA"/>
</dbReference>
<evidence type="ECO:0000256" key="7">
    <source>
        <dbReference type="PROSITE-ProRule" id="PRU00175"/>
    </source>
</evidence>
<dbReference type="GO" id="GO:0000049">
    <property type="term" value="F:tRNA binding"/>
    <property type="evidence" value="ECO:0007669"/>
    <property type="project" value="UniProtKB-KW"/>
</dbReference>
<dbReference type="PANTHER" id="PTHR42907">
    <property type="entry name" value="FMN-LINKED OXIDOREDUCTASES SUPERFAMILY PROTEIN"/>
    <property type="match status" value="1"/>
</dbReference>
<evidence type="ECO:0000313" key="11">
    <source>
        <dbReference type="Proteomes" id="UP000824120"/>
    </source>
</evidence>
<evidence type="ECO:0000256" key="3">
    <source>
        <dbReference type="ARBA" id="ARBA00022771"/>
    </source>
</evidence>
<sequence length="378" mass="42289">MGAEHYPPPWFSVAPMMKWTDNHYRTLAHLISKKTWLYTEMLAAETIFLPVWQFGKAKDAKWVSLFYGFKLFTGVIFINHPAFLGISDPVECFCVCWCSRKICFCPEGFPKGENEFLDVTKFEEFLKDPWGLKAKQPATCQVKVPKLRVASPPQVPVGDGGGSSGGDGEEAVSIASAQTKRAALQKKAAAASNVAEDFARGFQSGDVEGSMKDVGGEEQRLSNVKVMCGLCFSCENEGGERARKMMSCNCCGKKCHLSCLKTWGQHRDLFHWSSWTCPSCRLCESMEMAKQVEFDPWPHLYANPLVTNHTLAISTTFCPVRNREDYFPLDQVDPTLISTMSKPNKPQAIIAYNDKPTLKPQSLVVRSYLMNASVFLAW</sequence>
<feature type="domain" description="PHD-type" evidence="8">
    <location>
        <begin position="225"/>
        <end position="283"/>
    </location>
</feature>
<keyword evidence="4" id="KW-0862">Zinc</keyword>
<evidence type="ECO:0000256" key="6">
    <source>
        <dbReference type="ARBA" id="ARBA00022884"/>
    </source>
</evidence>
<keyword evidence="5" id="KW-0521">NADP</keyword>
<feature type="domain" description="RING-type" evidence="9">
    <location>
        <begin position="228"/>
        <end position="281"/>
    </location>
</feature>
<reference evidence="10 11" key="1">
    <citation type="submission" date="2020-09" db="EMBL/GenBank/DDBJ databases">
        <title>De no assembly of potato wild relative species, Solanum commersonii.</title>
        <authorList>
            <person name="Cho K."/>
        </authorList>
    </citation>
    <scope>NUCLEOTIDE SEQUENCE [LARGE SCALE GENOMIC DNA]</scope>
    <source>
        <strain evidence="10">LZ3.2</strain>
        <tissue evidence="10">Leaf</tissue>
    </source>
</reference>
<dbReference type="Gene3D" id="3.20.20.70">
    <property type="entry name" value="Aldolase class I"/>
    <property type="match status" value="1"/>
</dbReference>
<gene>
    <name evidence="10" type="ORF">H5410_012705</name>
</gene>
<evidence type="ECO:0000256" key="2">
    <source>
        <dbReference type="ARBA" id="ARBA00022723"/>
    </source>
</evidence>
<keyword evidence="1" id="KW-0820">tRNA-binding</keyword>
<evidence type="ECO:0000256" key="5">
    <source>
        <dbReference type="ARBA" id="ARBA00022857"/>
    </source>
</evidence>
<dbReference type="AlphaFoldDB" id="A0A9J6ATL6"/>
<dbReference type="Pfam" id="PF01207">
    <property type="entry name" value="Dus"/>
    <property type="match status" value="1"/>
</dbReference>
<dbReference type="InterPro" id="IPR035587">
    <property type="entry name" value="DUS-like_FMN-bd"/>
</dbReference>
<evidence type="ECO:0000259" key="8">
    <source>
        <dbReference type="PROSITE" id="PS50016"/>
    </source>
</evidence>
<dbReference type="InterPro" id="IPR001841">
    <property type="entry name" value="Znf_RING"/>
</dbReference>
<name>A0A9J6ATL6_SOLCO</name>
<dbReference type="InterPro" id="IPR011011">
    <property type="entry name" value="Znf_FYVE_PHD"/>
</dbReference>
<dbReference type="PANTHER" id="PTHR42907:SF1">
    <property type="entry name" value="FMN-LINKED OXIDOREDUCTASES SUPERFAMILY PROTEIN"/>
    <property type="match status" value="1"/>
</dbReference>
<evidence type="ECO:0000256" key="1">
    <source>
        <dbReference type="ARBA" id="ARBA00022555"/>
    </source>
</evidence>